<evidence type="ECO:0000313" key="1">
    <source>
        <dbReference type="EMBL" id="CAB1369096.1"/>
    </source>
</evidence>
<dbReference type="KEGG" id="doe:DENOEST_1931"/>
<dbReference type="OrthoDB" id="8565614at2"/>
<keyword evidence="2" id="KW-1185">Reference proteome</keyword>
<evidence type="ECO:0000313" key="2">
    <source>
        <dbReference type="Proteomes" id="UP000515733"/>
    </source>
</evidence>
<accession>A0A6S6YMY0</accession>
<dbReference type="EMBL" id="LR778301">
    <property type="protein sequence ID" value="CAB1369096.1"/>
    <property type="molecule type" value="Genomic_DNA"/>
</dbReference>
<dbReference type="AlphaFoldDB" id="A0A6S6YMY0"/>
<organism evidence="1 2">
    <name type="scientific">Denitratisoma oestradiolicum</name>
    <dbReference type="NCBI Taxonomy" id="311182"/>
    <lineage>
        <taxon>Bacteria</taxon>
        <taxon>Pseudomonadati</taxon>
        <taxon>Pseudomonadota</taxon>
        <taxon>Betaproteobacteria</taxon>
        <taxon>Nitrosomonadales</taxon>
        <taxon>Sterolibacteriaceae</taxon>
        <taxon>Denitratisoma</taxon>
    </lineage>
</organism>
<dbReference type="RefSeq" id="WP_145769099.1">
    <property type="nucleotide sequence ID" value="NZ_LR778301.1"/>
</dbReference>
<reference evidence="1 2" key="1">
    <citation type="submission" date="2020-03" db="EMBL/GenBank/DDBJ databases">
        <authorList>
            <consortium name="Genoscope - CEA"/>
            <person name="William W."/>
        </authorList>
    </citation>
    <scope>NUCLEOTIDE SEQUENCE [LARGE SCALE GENOMIC DNA]</scope>
    <source>
        <strain evidence="2">DSM 16959</strain>
    </source>
</reference>
<proteinExistence type="predicted"/>
<protein>
    <submittedName>
        <fullName evidence="1">Uncharacterized protein</fullName>
    </submittedName>
</protein>
<sequence>MKLPHTRGFIRDVVIAGGFVAIGILAPGSPIENGFEAHLGGISVGLGLGWLIKCFVDLKGSSDAKPS</sequence>
<name>A0A6S6YMY0_9PROT</name>
<dbReference type="Proteomes" id="UP000515733">
    <property type="component" value="Chromosome"/>
</dbReference>
<gene>
    <name evidence="1" type="ORF">DENOEST_1931</name>
</gene>